<evidence type="ECO:0000313" key="2">
    <source>
        <dbReference type="Proteomes" id="UP001153269"/>
    </source>
</evidence>
<dbReference type="Proteomes" id="UP001153269">
    <property type="component" value="Unassembled WGS sequence"/>
</dbReference>
<proteinExistence type="predicted"/>
<gene>
    <name evidence="1" type="ORF">PLEPLA_LOCUS39814</name>
</gene>
<comment type="caution">
    <text evidence="1">The sequence shown here is derived from an EMBL/GenBank/DDBJ whole genome shotgun (WGS) entry which is preliminary data.</text>
</comment>
<organism evidence="1 2">
    <name type="scientific">Pleuronectes platessa</name>
    <name type="common">European plaice</name>
    <dbReference type="NCBI Taxonomy" id="8262"/>
    <lineage>
        <taxon>Eukaryota</taxon>
        <taxon>Metazoa</taxon>
        <taxon>Chordata</taxon>
        <taxon>Craniata</taxon>
        <taxon>Vertebrata</taxon>
        <taxon>Euteleostomi</taxon>
        <taxon>Actinopterygii</taxon>
        <taxon>Neopterygii</taxon>
        <taxon>Teleostei</taxon>
        <taxon>Neoteleostei</taxon>
        <taxon>Acanthomorphata</taxon>
        <taxon>Carangaria</taxon>
        <taxon>Pleuronectiformes</taxon>
        <taxon>Pleuronectoidei</taxon>
        <taxon>Pleuronectidae</taxon>
        <taxon>Pleuronectes</taxon>
    </lineage>
</organism>
<dbReference type="EMBL" id="CADEAL010004114">
    <property type="protein sequence ID" value="CAB1452075.1"/>
    <property type="molecule type" value="Genomic_DNA"/>
</dbReference>
<dbReference type="AlphaFoldDB" id="A0A9N7VLU8"/>
<keyword evidence="2" id="KW-1185">Reference proteome</keyword>
<name>A0A9N7VLU8_PLEPL</name>
<reference evidence="1" key="1">
    <citation type="submission" date="2020-03" db="EMBL/GenBank/DDBJ databases">
        <authorList>
            <person name="Weist P."/>
        </authorList>
    </citation>
    <scope>NUCLEOTIDE SEQUENCE</scope>
</reference>
<protein>
    <submittedName>
        <fullName evidence="1">Uncharacterized protein</fullName>
    </submittedName>
</protein>
<evidence type="ECO:0000313" key="1">
    <source>
        <dbReference type="EMBL" id="CAB1452075.1"/>
    </source>
</evidence>
<sequence length="125" mass="13930">MCGMCADVRPRMHIILPRTSSCSSHQPVAHIILRCTSTPMRTSSCCAHHPRAHIVLLRTSSCGARRPAAHCLVLVKLKKKKLSVRLPRVDDIFRSSSECWIADWEEAFTQQTLSHVMVGKAQGQA</sequence>
<accession>A0A9N7VLU8</accession>